<feature type="domain" description="FAD/NAD(P)-binding" evidence="8">
    <location>
        <begin position="11"/>
        <end position="297"/>
    </location>
</feature>
<keyword evidence="1" id="KW-0808">Transferase</keyword>
<dbReference type="SUPFAM" id="SSF56042">
    <property type="entry name" value="PurM C-terminal domain-like"/>
    <property type="match status" value="1"/>
</dbReference>
<comment type="caution">
    <text evidence="9">The sequence shown here is derived from an EMBL/GenBank/DDBJ whole genome shotgun (WGS) entry which is preliminary data.</text>
</comment>
<dbReference type="GO" id="GO:0016491">
    <property type="term" value="F:oxidoreductase activity"/>
    <property type="evidence" value="ECO:0007669"/>
    <property type="project" value="InterPro"/>
</dbReference>
<dbReference type="Gene3D" id="3.30.1330.10">
    <property type="entry name" value="PurM-like, N-terminal domain"/>
    <property type="match status" value="1"/>
</dbReference>
<dbReference type="PANTHER" id="PTHR10256:SF0">
    <property type="entry name" value="INACTIVE SELENIDE, WATER DIKINASE-LIKE PROTEIN-RELATED"/>
    <property type="match status" value="1"/>
</dbReference>
<accession>A0A316GA52</accession>
<organism evidence="9 10">
    <name type="scientific">Silicimonas algicola</name>
    <dbReference type="NCBI Taxonomy" id="1826607"/>
    <lineage>
        <taxon>Bacteria</taxon>
        <taxon>Pseudomonadati</taxon>
        <taxon>Pseudomonadota</taxon>
        <taxon>Alphaproteobacteria</taxon>
        <taxon>Rhodobacterales</taxon>
        <taxon>Paracoccaceae</taxon>
    </lineage>
</organism>
<dbReference type="NCBIfam" id="TIGR00476">
    <property type="entry name" value="selD"/>
    <property type="match status" value="1"/>
</dbReference>
<dbReference type="GO" id="GO:0016260">
    <property type="term" value="P:selenocysteine biosynthetic process"/>
    <property type="evidence" value="ECO:0007669"/>
    <property type="project" value="TreeGrafter"/>
</dbReference>
<evidence type="ECO:0000256" key="2">
    <source>
        <dbReference type="ARBA" id="ARBA00022741"/>
    </source>
</evidence>
<dbReference type="InterPro" id="IPR036921">
    <property type="entry name" value="PurM-like_N_sf"/>
</dbReference>
<dbReference type="InterPro" id="IPR036188">
    <property type="entry name" value="FAD/NAD-bd_sf"/>
</dbReference>
<protein>
    <submittedName>
        <fullName evidence="9">Selenophosphate synthase</fullName>
    </submittedName>
</protein>
<keyword evidence="5" id="KW-0711">Selenium</keyword>
<dbReference type="Pfam" id="PF07992">
    <property type="entry name" value="Pyr_redox_2"/>
    <property type="match status" value="1"/>
</dbReference>
<dbReference type="Gene3D" id="3.50.50.100">
    <property type="match status" value="1"/>
</dbReference>
<dbReference type="OrthoDB" id="9767928at2"/>
<feature type="domain" description="PurM-like N-terminal" evidence="6">
    <location>
        <begin position="425"/>
        <end position="533"/>
    </location>
</feature>
<dbReference type="InterPro" id="IPR017584">
    <property type="entry name" value="Pyridine_nucleo_diS_OxRdtase_N"/>
</dbReference>
<evidence type="ECO:0000256" key="1">
    <source>
        <dbReference type="ARBA" id="ARBA00022679"/>
    </source>
</evidence>
<evidence type="ECO:0000256" key="4">
    <source>
        <dbReference type="ARBA" id="ARBA00022840"/>
    </source>
</evidence>
<dbReference type="KEGG" id="salo:EF888_12025"/>
<evidence type="ECO:0000259" key="7">
    <source>
        <dbReference type="Pfam" id="PF02769"/>
    </source>
</evidence>
<keyword evidence="4" id="KW-0067">ATP-binding</keyword>
<dbReference type="Gene3D" id="3.90.650.10">
    <property type="entry name" value="PurM-like C-terminal domain"/>
    <property type="match status" value="1"/>
</dbReference>
<keyword evidence="10" id="KW-1185">Reference proteome</keyword>
<dbReference type="GO" id="GO:0004756">
    <property type="term" value="F:selenide, water dikinase activity"/>
    <property type="evidence" value="ECO:0007669"/>
    <property type="project" value="TreeGrafter"/>
</dbReference>
<dbReference type="GO" id="GO:0005524">
    <property type="term" value="F:ATP binding"/>
    <property type="evidence" value="ECO:0007669"/>
    <property type="project" value="UniProtKB-KW"/>
</dbReference>
<evidence type="ECO:0000256" key="3">
    <source>
        <dbReference type="ARBA" id="ARBA00022777"/>
    </source>
</evidence>
<gene>
    <name evidence="9" type="ORF">C8D95_102432</name>
</gene>
<name>A0A316GA52_9RHOB</name>
<evidence type="ECO:0000313" key="9">
    <source>
        <dbReference type="EMBL" id="PWK57784.1"/>
    </source>
</evidence>
<dbReference type="PANTHER" id="PTHR10256">
    <property type="entry name" value="SELENIDE, WATER DIKINASE"/>
    <property type="match status" value="1"/>
</dbReference>
<dbReference type="Proteomes" id="UP000245390">
    <property type="component" value="Unassembled WGS sequence"/>
</dbReference>
<dbReference type="NCBIfam" id="TIGR03169">
    <property type="entry name" value="Nterm_to_SelD"/>
    <property type="match status" value="1"/>
</dbReference>
<evidence type="ECO:0000313" key="10">
    <source>
        <dbReference type="Proteomes" id="UP000245390"/>
    </source>
</evidence>
<dbReference type="CDD" id="cd02195">
    <property type="entry name" value="SelD"/>
    <property type="match status" value="1"/>
</dbReference>
<dbReference type="InterPro" id="IPR023753">
    <property type="entry name" value="FAD/NAD-binding_dom"/>
</dbReference>
<dbReference type="InterPro" id="IPR036676">
    <property type="entry name" value="PurM-like_C_sf"/>
</dbReference>
<dbReference type="Pfam" id="PF00586">
    <property type="entry name" value="AIRS"/>
    <property type="match status" value="1"/>
</dbReference>
<sequence>MHPHPLPLAQEVVLVGGGHAHALLLKRWGMDPLPGARLTVITPEPTAPYTGMLPGFIAGHYARDDLEIDIVRLARFAGARLIFGLASGLDLSAKTVDVVGRPPVRYDLLSLDIGITSDMPDLPGFGDHAIAAKPLGPYADRWTRHLDEGGPVAVIGGGVAGVELALAMHHALSGRGAVTVIEADRALRDVSDPARERLLSELAAARIDLIENVRVERIEAESVTLSDGRTVAAALTVGAAGARPHDWLSTTGLDLTKGYVTVDATLRSVTDPAVFAVGDCAHLSQSPRPKAGVYAVRAAPVLTRNIRAALTGEALEPFRPQKHYLKLVSLGRKAAVADKWNRAISGDWAWTLKDRIDRAFMEKLGDLTPMAPPPLPEEVANGVAEALGPKPLCGGCGAKVGPGALDRALAALPDLARDDIETGAGDDAAVLRIGGVRQVLTTDHLRAVWEDPYVMARIVALHALGDVWAMGASPQAALAQITLPRMAERMQEGWLAEIMSAAGEVFAQAGAAIAGGHTTLGPELSIGFTVTGLLDRSALTISGAREGDALILSRPIGSGTILAAEMELKAHGRDVKAALDILCRTQGDAASRLATVAHAMTDVTGFGLAGHLSRMARASGLSAEIDLAAVPFLPGATALAEAGVRSSIWAANRAAVEATVPSTARGALLFDPQTAGGFLAAVPEAAAESAVADLRAMGHDAARIGRMTAKGHVTLAGR</sequence>
<dbReference type="SUPFAM" id="SSF55326">
    <property type="entry name" value="PurM N-terminal domain-like"/>
    <property type="match status" value="1"/>
</dbReference>
<dbReference type="GO" id="GO:0005737">
    <property type="term" value="C:cytoplasm"/>
    <property type="evidence" value="ECO:0007669"/>
    <property type="project" value="TreeGrafter"/>
</dbReference>
<keyword evidence="3" id="KW-0418">Kinase</keyword>
<feature type="domain" description="PurM-like C-terminal" evidence="7">
    <location>
        <begin position="545"/>
        <end position="715"/>
    </location>
</feature>
<dbReference type="Pfam" id="PF02769">
    <property type="entry name" value="AIRS_C"/>
    <property type="match status" value="1"/>
</dbReference>
<dbReference type="RefSeq" id="WP_109758361.1">
    <property type="nucleotide sequence ID" value="NZ_CP034588.1"/>
</dbReference>
<dbReference type="InterPro" id="IPR016188">
    <property type="entry name" value="PurM-like_N"/>
</dbReference>
<dbReference type="AlphaFoldDB" id="A0A316GA52"/>
<proteinExistence type="predicted"/>
<dbReference type="InterPro" id="IPR004536">
    <property type="entry name" value="SPS/SelD"/>
</dbReference>
<keyword evidence="2" id="KW-0547">Nucleotide-binding</keyword>
<dbReference type="SUPFAM" id="SSF51905">
    <property type="entry name" value="FAD/NAD(P)-binding domain"/>
    <property type="match status" value="1"/>
</dbReference>
<dbReference type="InterPro" id="IPR010918">
    <property type="entry name" value="PurM-like_C_dom"/>
</dbReference>
<evidence type="ECO:0000259" key="8">
    <source>
        <dbReference type="Pfam" id="PF07992"/>
    </source>
</evidence>
<evidence type="ECO:0000259" key="6">
    <source>
        <dbReference type="Pfam" id="PF00586"/>
    </source>
</evidence>
<evidence type="ECO:0000256" key="5">
    <source>
        <dbReference type="ARBA" id="ARBA00023266"/>
    </source>
</evidence>
<dbReference type="EMBL" id="QGGV01000002">
    <property type="protein sequence ID" value="PWK57784.1"/>
    <property type="molecule type" value="Genomic_DNA"/>
</dbReference>
<reference evidence="9 10" key="1">
    <citation type="submission" date="2018-05" db="EMBL/GenBank/DDBJ databases">
        <title>Genomic Encyclopedia of Type Strains, Phase IV (KMG-IV): sequencing the most valuable type-strain genomes for metagenomic binning, comparative biology and taxonomic classification.</title>
        <authorList>
            <person name="Goeker M."/>
        </authorList>
    </citation>
    <scope>NUCLEOTIDE SEQUENCE [LARGE SCALE GENOMIC DNA]</scope>
    <source>
        <strain evidence="9 10">DSM 103371</strain>
    </source>
</reference>